<name>A0A318KI49_9NEIS</name>
<evidence type="ECO:0000313" key="2">
    <source>
        <dbReference type="Proteomes" id="UP000247555"/>
    </source>
</evidence>
<keyword evidence="2" id="KW-1185">Reference proteome</keyword>
<gene>
    <name evidence="1" type="ORF">DFR34_1491</name>
</gene>
<evidence type="ECO:0000313" key="1">
    <source>
        <dbReference type="EMBL" id="PXX73381.1"/>
    </source>
</evidence>
<accession>A0A318KI49</accession>
<proteinExistence type="predicted"/>
<organism evidence="1 2">
    <name type="scientific">Rivihabitans pingtungensis</name>
    <dbReference type="NCBI Taxonomy" id="1054498"/>
    <lineage>
        <taxon>Bacteria</taxon>
        <taxon>Pseudomonadati</taxon>
        <taxon>Pseudomonadota</taxon>
        <taxon>Betaproteobacteria</taxon>
        <taxon>Neisseriales</taxon>
        <taxon>Aquaspirillaceae</taxon>
        <taxon>Rivihabitans</taxon>
    </lineage>
</organism>
<dbReference type="AlphaFoldDB" id="A0A318KI49"/>
<sequence>MAVDALGHLLTLHVTPADEQDRSQVGKLVQAAQEETSFLVKIAFVDQGYTGETVANEAGEHGVELTW</sequence>
<evidence type="ECO:0008006" key="3">
    <source>
        <dbReference type="Google" id="ProtNLM"/>
    </source>
</evidence>
<protein>
    <recommendedName>
        <fullName evidence="3">DDE family transposase</fullName>
    </recommendedName>
</protein>
<dbReference type="EMBL" id="QJKI01000049">
    <property type="protein sequence ID" value="PXX73381.1"/>
    <property type="molecule type" value="Genomic_DNA"/>
</dbReference>
<comment type="caution">
    <text evidence="1">The sequence shown here is derived from an EMBL/GenBank/DDBJ whole genome shotgun (WGS) entry which is preliminary data.</text>
</comment>
<dbReference type="PANTHER" id="PTHR30007">
    <property type="entry name" value="PHP DOMAIN PROTEIN"/>
    <property type="match status" value="1"/>
</dbReference>
<reference evidence="1 2" key="1">
    <citation type="submission" date="2018-05" db="EMBL/GenBank/DDBJ databases">
        <title>Genomic Encyclopedia of Type Strains, Phase IV (KMG-IV): sequencing the most valuable type-strain genomes for metagenomic binning, comparative biology and taxonomic classification.</title>
        <authorList>
            <person name="Goeker M."/>
        </authorList>
    </citation>
    <scope>NUCLEOTIDE SEQUENCE [LARGE SCALE GENOMIC DNA]</scope>
    <source>
        <strain evidence="1 2">DSM 29661</strain>
    </source>
</reference>
<dbReference type="PANTHER" id="PTHR30007:SF0">
    <property type="entry name" value="TRANSPOSASE"/>
    <property type="match status" value="1"/>
</dbReference>
<dbReference type="Proteomes" id="UP000247555">
    <property type="component" value="Unassembled WGS sequence"/>
</dbReference>